<evidence type="ECO:0000256" key="7">
    <source>
        <dbReference type="ARBA" id="ARBA00023224"/>
    </source>
</evidence>
<keyword evidence="12" id="KW-1185">Reference proteome</keyword>
<evidence type="ECO:0000256" key="9">
    <source>
        <dbReference type="SAM" id="Phobius"/>
    </source>
</evidence>
<reference evidence="11" key="2">
    <citation type="submission" date="2025-08" db="UniProtKB">
        <authorList>
            <consortium name="Ensembl"/>
        </authorList>
    </citation>
    <scope>IDENTIFICATION</scope>
</reference>
<dbReference type="PROSITE" id="PS50261">
    <property type="entry name" value="G_PROTEIN_RECEP_F2_4"/>
    <property type="match status" value="1"/>
</dbReference>
<dbReference type="GO" id="GO:0007189">
    <property type="term" value="P:adenylate cyclase-activating G protein-coupled receptor signaling pathway"/>
    <property type="evidence" value="ECO:0007669"/>
    <property type="project" value="TreeGrafter"/>
</dbReference>
<reference evidence="11 12" key="1">
    <citation type="journal article" date="2011" name="Proc. Natl. Acad. Sci. U.S.A.">
        <title>Genetic diversity and population structure of the endangered marsupial Sarcophilus harrisii (Tasmanian devil).</title>
        <authorList>
            <person name="Miller W."/>
            <person name="Hayes V.M."/>
            <person name="Ratan A."/>
            <person name="Petersen D.C."/>
            <person name="Wittekindt N.E."/>
            <person name="Miller J."/>
            <person name="Walenz B."/>
            <person name="Knight J."/>
            <person name="Qi J."/>
            <person name="Zhao F."/>
            <person name="Wang Q."/>
            <person name="Bedoya-Reina O.C."/>
            <person name="Katiyar N."/>
            <person name="Tomsho L.P."/>
            <person name="Kasson L.M."/>
            <person name="Hardie R.A."/>
            <person name="Woodbridge P."/>
            <person name="Tindall E.A."/>
            <person name="Bertelsen M.F."/>
            <person name="Dixon D."/>
            <person name="Pyecroft S."/>
            <person name="Helgen K.M."/>
            <person name="Lesk A.M."/>
            <person name="Pringle T.H."/>
            <person name="Patterson N."/>
            <person name="Zhang Y."/>
            <person name="Kreiss A."/>
            <person name="Woods G.M."/>
            <person name="Jones M.E."/>
            <person name="Schuster S.C."/>
        </authorList>
    </citation>
    <scope>NUCLEOTIDE SEQUENCE [LARGE SCALE GENOMIC DNA]</scope>
</reference>
<dbReference type="InterPro" id="IPR050332">
    <property type="entry name" value="GPCR_2"/>
</dbReference>
<evidence type="ECO:0000256" key="6">
    <source>
        <dbReference type="ARBA" id="ARBA00023170"/>
    </source>
</evidence>
<dbReference type="GO" id="GO:0017046">
    <property type="term" value="F:peptide hormone binding"/>
    <property type="evidence" value="ECO:0007669"/>
    <property type="project" value="TreeGrafter"/>
</dbReference>
<feature type="compositionally biased region" description="Gly residues" evidence="8">
    <location>
        <begin position="190"/>
        <end position="199"/>
    </location>
</feature>
<evidence type="ECO:0000313" key="12">
    <source>
        <dbReference type="Proteomes" id="UP000007648"/>
    </source>
</evidence>
<dbReference type="SUPFAM" id="SSF111418">
    <property type="entry name" value="Hormone receptor domain"/>
    <property type="match status" value="1"/>
</dbReference>
<keyword evidence="5 9" id="KW-0472">Membrane</keyword>
<evidence type="ECO:0000259" key="10">
    <source>
        <dbReference type="PROSITE" id="PS50261"/>
    </source>
</evidence>
<feature type="transmembrane region" description="Helical" evidence="9">
    <location>
        <begin position="62"/>
        <end position="82"/>
    </location>
</feature>
<dbReference type="GO" id="GO:0008284">
    <property type="term" value="P:positive regulation of cell population proliferation"/>
    <property type="evidence" value="ECO:0007669"/>
    <property type="project" value="TreeGrafter"/>
</dbReference>
<keyword evidence="6" id="KW-0675">Receptor</keyword>
<dbReference type="GO" id="GO:0016520">
    <property type="term" value="F:growth hormone-releasing hormone receptor activity"/>
    <property type="evidence" value="ECO:0007669"/>
    <property type="project" value="TreeGrafter"/>
</dbReference>
<proteinExistence type="predicted"/>
<keyword evidence="2 9" id="KW-0812">Transmembrane</keyword>
<evidence type="ECO:0000256" key="8">
    <source>
        <dbReference type="SAM" id="MobiDB-lite"/>
    </source>
</evidence>
<keyword evidence="4" id="KW-0297">G-protein coupled receptor</keyword>
<name>A0A7N4Q0A5_SARHA</name>
<dbReference type="GO" id="GO:0007166">
    <property type="term" value="P:cell surface receptor signaling pathway"/>
    <property type="evidence" value="ECO:0007669"/>
    <property type="project" value="InterPro"/>
</dbReference>
<evidence type="ECO:0000256" key="3">
    <source>
        <dbReference type="ARBA" id="ARBA00022989"/>
    </source>
</evidence>
<evidence type="ECO:0000256" key="2">
    <source>
        <dbReference type="ARBA" id="ARBA00022692"/>
    </source>
</evidence>
<dbReference type="PRINTS" id="PR00249">
    <property type="entry name" value="GPCRSECRETIN"/>
</dbReference>
<dbReference type="InterPro" id="IPR003288">
    <property type="entry name" value="GPCR_2_GHRH_rcpt"/>
</dbReference>
<feature type="domain" description="G-protein coupled receptors family 2 profile 2" evidence="10">
    <location>
        <begin position="60"/>
        <end position="132"/>
    </location>
</feature>
<dbReference type="GO" id="GO:0005886">
    <property type="term" value="C:plasma membrane"/>
    <property type="evidence" value="ECO:0007669"/>
    <property type="project" value="TreeGrafter"/>
</dbReference>
<evidence type="ECO:0000256" key="4">
    <source>
        <dbReference type="ARBA" id="ARBA00023040"/>
    </source>
</evidence>
<keyword evidence="7" id="KW-0807">Transducer</keyword>
<dbReference type="Pfam" id="PF00002">
    <property type="entry name" value="7tm_2"/>
    <property type="match status" value="1"/>
</dbReference>
<dbReference type="PANTHER" id="PTHR45620">
    <property type="entry name" value="PDF RECEPTOR-LIKE PROTEIN-RELATED"/>
    <property type="match status" value="1"/>
</dbReference>
<dbReference type="GO" id="GO:0008528">
    <property type="term" value="F:G protein-coupled peptide receptor activity"/>
    <property type="evidence" value="ECO:0007669"/>
    <property type="project" value="TreeGrafter"/>
</dbReference>
<feature type="region of interest" description="Disordered" evidence="8">
    <location>
        <begin position="163"/>
        <end position="223"/>
    </location>
</feature>
<dbReference type="InterPro" id="IPR036445">
    <property type="entry name" value="GPCR_2_extracell_dom_sf"/>
</dbReference>
<evidence type="ECO:0000256" key="5">
    <source>
        <dbReference type="ARBA" id="ARBA00023136"/>
    </source>
</evidence>
<dbReference type="PRINTS" id="PR01352">
    <property type="entry name" value="GHRHRECEPTOR"/>
</dbReference>
<protein>
    <recommendedName>
        <fullName evidence="10">G-protein coupled receptors family 2 profile 2 domain-containing protein</fullName>
    </recommendedName>
</protein>
<dbReference type="Gene3D" id="1.20.1070.10">
    <property type="entry name" value="Rhodopsin 7-helix transmembrane proteins"/>
    <property type="match status" value="1"/>
</dbReference>
<dbReference type="GO" id="GO:0019838">
    <property type="term" value="F:growth factor binding"/>
    <property type="evidence" value="ECO:0007669"/>
    <property type="project" value="TreeGrafter"/>
</dbReference>
<sequence>PAPAPDLPVFGKGRGLGWWPGDRERDCTATGWAEPSPPYMEACPVEVESLAEEKSYFSTVKIIYTIGYSVSLASLLVAIIILMMFRRLRCPRNYIHVQLFCTFVLKAVAVFLKDAIVLREEPEVDHCTFSTVRALARGGHRKTRRKGRTGQSRRLWGKDRNLLGSQRPAVNGPSWGRGGAQGTGQRSEGGPHGMGGGAGAAALRAPGSLGGLGDCPHFTGRKT</sequence>
<reference evidence="11" key="3">
    <citation type="submission" date="2025-09" db="UniProtKB">
        <authorList>
            <consortium name="Ensembl"/>
        </authorList>
    </citation>
    <scope>IDENTIFICATION</scope>
</reference>
<dbReference type="InterPro" id="IPR000832">
    <property type="entry name" value="GPCR_2_secretin-like"/>
</dbReference>
<dbReference type="Proteomes" id="UP000007648">
    <property type="component" value="Unassembled WGS sequence"/>
</dbReference>
<keyword evidence="3 9" id="KW-1133">Transmembrane helix</keyword>
<accession>A0A7N4Q0A5</accession>
<evidence type="ECO:0000313" key="11">
    <source>
        <dbReference type="Ensembl" id="ENSSHAP00000046105.1"/>
    </source>
</evidence>
<evidence type="ECO:0000256" key="1">
    <source>
        <dbReference type="ARBA" id="ARBA00004141"/>
    </source>
</evidence>
<dbReference type="Ensembl" id="ENSSHAT00000050038.1">
    <property type="protein sequence ID" value="ENSSHAP00000046105.1"/>
    <property type="gene ID" value="ENSSHAG00000028233.1"/>
</dbReference>
<organism evidence="11 12">
    <name type="scientific">Sarcophilus harrisii</name>
    <name type="common">Tasmanian devil</name>
    <name type="synonym">Sarcophilus laniarius</name>
    <dbReference type="NCBI Taxonomy" id="9305"/>
    <lineage>
        <taxon>Eukaryota</taxon>
        <taxon>Metazoa</taxon>
        <taxon>Chordata</taxon>
        <taxon>Craniata</taxon>
        <taxon>Vertebrata</taxon>
        <taxon>Euteleostomi</taxon>
        <taxon>Mammalia</taxon>
        <taxon>Metatheria</taxon>
        <taxon>Dasyuromorphia</taxon>
        <taxon>Dasyuridae</taxon>
        <taxon>Sarcophilus</taxon>
    </lineage>
</organism>
<dbReference type="AlphaFoldDB" id="A0A7N4Q0A5"/>
<dbReference type="PANTHER" id="PTHR45620:SF14">
    <property type="entry name" value="GROWTH HORMONE-RELEASING HORMONE RECEPTOR"/>
    <property type="match status" value="1"/>
</dbReference>
<comment type="subcellular location">
    <subcellularLocation>
        <location evidence="1">Membrane</location>
        <topology evidence="1">Multi-pass membrane protein</topology>
    </subcellularLocation>
</comment>
<dbReference type="InterPro" id="IPR017981">
    <property type="entry name" value="GPCR_2-like_7TM"/>
</dbReference>